<keyword evidence="3" id="KW-1185">Reference proteome</keyword>
<keyword evidence="1" id="KW-0812">Transmembrane</keyword>
<dbReference type="Gene3D" id="2.160.20.80">
    <property type="entry name" value="E3 ubiquitin-protein ligase SopA"/>
    <property type="match status" value="1"/>
</dbReference>
<gene>
    <name evidence="2" type="ORF">GCM10022295_63470</name>
</gene>
<feature type="transmembrane region" description="Helical" evidence="1">
    <location>
        <begin position="409"/>
        <end position="426"/>
    </location>
</feature>
<accession>A0ABP6XUZ5</accession>
<evidence type="ECO:0000313" key="2">
    <source>
        <dbReference type="EMBL" id="GAA3573051.1"/>
    </source>
</evidence>
<evidence type="ECO:0000313" key="3">
    <source>
        <dbReference type="Proteomes" id="UP001500707"/>
    </source>
</evidence>
<keyword evidence="1" id="KW-0472">Membrane</keyword>
<protein>
    <submittedName>
        <fullName evidence="2">Membrane-associated oxidoreductase</fullName>
    </submittedName>
</protein>
<evidence type="ECO:0000256" key="1">
    <source>
        <dbReference type="SAM" id="Phobius"/>
    </source>
</evidence>
<name>A0ABP6XUZ5_9ACTN</name>
<comment type="caution">
    <text evidence="2">The sequence shown here is derived from an EMBL/GenBank/DDBJ whole genome shotgun (WGS) entry which is preliminary data.</text>
</comment>
<proteinExistence type="predicted"/>
<reference evidence="3" key="1">
    <citation type="journal article" date="2019" name="Int. J. Syst. Evol. Microbiol.">
        <title>The Global Catalogue of Microorganisms (GCM) 10K type strain sequencing project: providing services to taxonomists for standard genome sequencing and annotation.</title>
        <authorList>
            <consortium name="The Broad Institute Genomics Platform"/>
            <consortium name="The Broad Institute Genome Sequencing Center for Infectious Disease"/>
            <person name="Wu L."/>
            <person name="Ma J."/>
        </authorList>
    </citation>
    <scope>NUCLEOTIDE SEQUENCE [LARGE SCALE GENOMIC DNA]</scope>
    <source>
        <strain evidence="3">JCM 17656</strain>
    </source>
</reference>
<feature type="transmembrane region" description="Helical" evidence="1">
    <location>
        <begin position="470"/>
        <end position="491"/>
    </location>
</feature>
<sequence>MRPASESRLMEINDLTPAELRVWQAFPKGEAVDFRAAQDESAADGAGWGPQRTLRATVLRALLLDGPVVGGEVAALKVAGARITGALDLRYATVESVARLSQCRFDDVPDLSGAQLKYLNLSGSDLPGLAGARIRVDGGLRLAKCRFRGPVRLGGAQIAGALYLEDAEITAPEGTEDPVLQLHQVTVGEDLCASRLRTRGEVRFDGAAISGSLRLDEAELRHPVGRALHAEALSVGANVMCRRISVHGRIALRGARIPGLLDLLYSRLSNPGGTSMQASSCVIGELWLRKGPPIEGMLNLRRSQIEHLNLAPEMLPDQVRLLDLTYTSLTPHVPPEQRLPMLERDEDTFDPHGYEQLTAAYRRTGDDHAARLVQLAKQRRHRTTLPWYGRLWGHVQDATVGYGFRPMRALGWLLSLLAVGSVAFALHQPPALKADEAPHFNPVFYTLDLLLPVISFGQEPAFAPEGPQQALAYALVLLGWILATTVIAGVTRTVSRQ</sequence>
<organism evidence="2 3">
    <name type="scientific">Streptomyces osmaniensis</name>
    <dbReference type="NCBI Taxonomy" id="593134"/>
    <lineage>
        <taxon>Bacteria</taxon>
        <taxon>Bacillati</taxon>
        <taxon>Actinomycetota</taxon>
        <taxon>Actinomycetes</taxon>
        <taxon>Kitasatosporales</taxon>
        <taxon>Streptomycetaceae</taxon>
        <taxon>Streptomyces</taxon>
    </lineage>
</organism>
<keyword evidence="1" id="KW-1133">Transmembrane helix</keyword>
<dbReference type="EMBL" id="BAABCE010000013">
    <property type="protein sequence ID" value="GAA3573051.1"/>
    <property type="molecule type" value="Genomic_DNA"/>
</dbReference>
<dbReference type="Proteomes" id="UP001500707">
    <property type="component" value="Unassembled WGS sequence"/>
</dbReference>